<evidence type="ECO:0000256" key="2">
    <source>
        <dbReference type="ARBA" id="ARBA00022475"/>
    </source>
</evidence>
<proteinExistence type="inferred from homology"/>
<feature type="transmembrane region" description="Helical" evidence="10">
    <location>
        <begin position="266"/>
        <end position="284"/>
    </location>
</feature>
<dbReference type="InterPro" id="IPR004117">
    <property type="entry name" value="7tm6_olfct_rcpt"/>
</dbReference>
<gene>
    <name evidence="11" type="ORF">PUN28_005046</name>
</gene>
<keyword evidence="6 10" id="KW-1133">Transmembrane helix</keyword>
<name>A0AAW2GFM6_9HYME</name>
<dbReference type="EMBL" id="JADYXP020000004">
    <property type="protein sequence ID" value="KAL0126378.1"/>
    <property type="molecule type" value="Genomic_DNA"/>
</dbReference>
<keyword evidence="9 10" id="KW-0807">Transducer</keyword>
<sequence length="384" mass="44126">MELPEEQYYGLNRIFLSLIGLWPYDDIKTRFIRIMLWLLICSLMIVTQWIKICISTYSSDLILNILTYNLLLIACSVKYITFFAVCENIKDIRACIRSNWNSLKDNQENEIICKHGLYGKLFTIFIAVSFGSVITAYILIQYSPILFDIIMPLNTSRPRKLLFDGEYFIDSEKYFFVISIHMCIGLLAELMCATATESFTLANAVHAFGLFKIASYRMKHVLDEVNSTMCATKKYFVTRNKLIAAVDFHRRALEFSELLRTSFGPAYIVLIVLGICSTSINLFHVEVIEIIKSAFLIVVNVIYFVLGNYAGQEFINSDTLYYNTICKTNWYNAPIKTQKLILFILQKTTKCYKVDAAGMFIACLEGLATSFSMSFSYFMVLYSV</sequence>
<keyword evidence="4 10" id="KW-0812">Transmembrane</keyword>
<feature type="transmembrane region" description="Helical" evidence="10">
    <location>
        <begin position="290"/>
        <end position="310"/>
    </location>
</feature>
<dbReference type="Proteomes" id="UP001430953">
    <property type="component" value="Unassembled WGS sequence"/>
</dbReference>
<evidence type="ECO:0000256" key="9">
    <source>
        <dbReference type="ARBA" id="ARBA00023224"/>
    </source>
</evidence>
<evidence type="ECO:0000256" key="10">
    <source>
        <dbReference type="RuleBase" id="RU351113"/>
    </source>
</evidence>
<keyword evidence="2" id="KW-1003">Cell membrane</keyword>
<comment type="similarity">
    <text evidence="10">Belongs to the insect chemoreceptor superfamily. Heteromeric odorant receptor channel (TC 1.A.69) family.</text>
</comment>
<dbReference type="Pfam" id="PF02949">
    <property type="entry name" value="7tm_6"/>
    <property type="match status" value="1"/>
</dbReference>
<dbReference type="GO" id="GO:0005549">
    <property type="term" value="F:odorant binding"/>
    <property type="evidence" value="ECO:0007669"/>
    <property type="project" value="InterPro"/>
</dbReference>
<evidence type="ECO:0000256" key="7">
    <source>
        <dbReference type="ARBA" id="ARBA00023136"/>
    </source>
</evidence>
<reference evidence="11 12" key="1">
    <citation type="submission" date="2023-03" db="EMBL/GenBank/DDBJ databases">
        <title>High recombination rates correlate with genetic variation in Cardiocondyla obscurior ants.</title>
        <authorList>
            <person name="Errbii M."/>
        </authorList>
    </citation>
    <scope>NUCLEOTIDE SEQUENCE [LARGE SCALE GENOMIC DNA]</scope>
    <source>
        <strain evidence="11">Alpha-2009</strain>
        <tissue evidence="11">Whole body</tissue>
    </source>
</reference>
<accession>A0AAW2GFM6</accession>
<feature type="transmembrane region" description="Helical" evidence="10">
    <location>
        <begin position="62"/>
        <end position="85"/>
    </location>
</feature>
<evidence type="ECO:0000256" key="6">
    <source>
        <dbReference type="ARBA" id="ARBA00022989"/>
    </source>
</evidence>
<feature type="transmembrane region" description="Helical" evidence="10">
    <location>
        <begin position="356"/>
        <end position="380"/>
    </location>
</feature>
<evidence type="ECO:0000313" key="11">
    <source>
        <dbReference type="EMBL" id="KAL0126378.1"/>
    </source>
</evidence>
<dbReference type="GO" id="GO:0007165">
    <property type="term" value="P:signal transduction"/>
    <property type="evidence" value="ECO:0007669"/>
    <property type="project" value="UniProtKB-KW"/>
</dbReference>
<protein>
    <recommendedName>
        <fullName evidence="10">Odorant receptor</fullName>
    </recommendedName>
</protein>
<dbReference type="PANTHER" id="PTHR21137:SF35">
    <property type="entry name" value="ODORANT RECEPTOR 19A-RELATED"/>
    <property type="match status" value="1"/>
</dbReference>
<keyword evidence="5 10" id="KW-0552">Olfaction</keyword>
<dbReference type="GO" id="GO:0004984">
    <property type="term" value="F:olfactory receptor activity"/>
    <property type="evidence" value="ECO:0007669"/>
    <property type="project" value="InterPro"/>
</dbReference>
<organism evidence="11 12">
    <name type="scientific">Cardiocondyla obscurior</name>
    <dbReference type="NCBI Taxonomy" id="286306"/>
    <lineage>
        <taxon>Eukaryota</taxon>
        <taxon>Metazoa</taxon>
        <taxon>Ecdysozoa</taxon>
        <taxon>Arthropoda</taxon>
        <taxon>Hexapoda</taxon>
        <taxon>Insecta</taxon>
        <taxon>Pterygota</taxon>
        <taxon>Neoptera</taxon>
        <taxon>Endopterygota</taxon>
        <taxon>Hymenoptera</taxon>
        <taxon>Apocrita</taxon>
        <taxon>Aculeata</taxon>
        <taxon>Formicoidea</taxon>
        <taxon>Formicidae</taxon>
        <taxon>Myrmicinae</taxon>
        <taxon>Cardiocondyla</taxon>
    </lineage>
</organism>
<feature type="transmembrane region" description="Helical" evidence="10">
    <location>
        <begin position="31"/>
        <end position="50"/>
    </location>
</feature>
<keyword evidence="12" id="KW-1185">Reference proteome</keyword>
<keyword evidence="7 10" id="KW-0472">Membrane</keyword>
<evidence type="ECO:0000256" key="5">
    <source>
        <dbReference type="ARBA" id="ARBA00022725"/>
    </source>
</evidence>
<keyword evidence="8 10" id="KW-0675">Receptor</keyword>
<evidence type="ECO:0000256" key="4">
    <source>
        <dbReference type="ARBA" id="ARBA00022692"/>
    </source>
</evidence>
<evidence type="ECO:0000256" key="3">
    <source>
        <dbReference type="ARBA" id="ARBA00022606"/>
    </source>
</evidence>
<evidence type="ECO:0000256" key="8">
    <source>
        <dbReference type="ARBA" id="ARBA00023170"/>
    </source>
</evidence>
<evidence type="ECO:0000256" key="1">
    <source>
        <dbReference type="ARBA" id="ARBA00004651"/>
    </source>
</evidence>
<evidence type="ECO:0000313" key="12">
    <source>
        <dbReference type="Proteomes" id="UP001430953"/>
    </source>
</evidence>
<feature type="transmembrane region" description="Helical" evidence="10">
    <location>
        <begin position="121"/>
        <end position="140"/>
    </location>
</feature>
<comment type="caution">
    <text evidence="11">The sequence shown here is derived from an EMBL/GenBank/DDBJ whole genome shotgun (WGS) entry which is preliminary data.</text>
</comment>
<comment type="subcellular location">
    <subcellularLocation>
        <location evidence="1 10">Cell membrane</location>
        <topology evidence="1 10">Multi-pass membrane protein</topology>
    </subcellularLocation>
</comment>
<keyword evidence="3 10" id="KW-0716">Sensory transduction</keyword>
<dbReference type="AlphaFoldDB" id="A0AAW2GFM6"/>
<dbReference type="PANTHER" id="PTHR21137">
    <property type="entry name" value="ODORANT RECEPTOR"/>
    <property type="match status" value="1"/>
</dbReference>
<dbReference type="GO" id="GO:0005886">
    <property type="term" value="C:plasma membrane"/>
    <property type="evidence" value="ECO:0007669"/>
    <property type="project" value="UniProtKB-SubCell"/>
</dbReference>
<comment type="caution">
    <text evidence="10">Lacks conserved residue(s) required for the propagation of feature annotation.</text>
</comment>